<dbReference type="PANTHER" id="PTHR39181">
    <property type="entry name" value="TYROSINE-PROTEIN PHOSPHATASE YWQE"/>
    <property type="match status" value="1"/>
</dbReference>
<evidence type="ECO:0000256" key="1">
    <source>
        <dbReference type="ARBA" id="ARBA00005750"/>
    </source>
</evidence>
<dbReference type="InterPro" id="IPR016667">
    <property type="entry name" value="Caps_polysacc_synth_CpsB/CapC"/>
</dbReference>
<keyword evidence="3 5" id="KW-0904">Protein phosphatase</keyword>
<dbReference type="EC" id="3.1.3.48" evidence="5"/>
<proteinExistence type="inferred from homology"/>
<organism evidence="6 7">
    <name type="scientific">Exiguobacterium marinum</name>
    <dbReference type="NCBI Taxonomy" id="273528"/>
    <lineage>
        <taxon>Bacteria</taxon>
        <taxon>Bacillati</taxon>
        <taxon>Bacillota</taxon>
        <taxon>Bacilli</taxon>
        <taxon>Bacillales</taxon>
        <taxon>Bacillales Family XII. Incertae Sedis</taxon>
        <taxon>Exiguobacterium</taxon>
    </lineage>
</organism>
<reference evidence="6 7" key="1">
    <citation type="submission" date="2023-02" db="EMBL/GenBank/DDBJ databases">
        <title>A bacterium isolated from plastisphere.</title>
        <authorList>
            <person name="Sun Y."/>
        </authorList>
    </citation>
    <scope>NUCLEOTIDE SEQUENCE [LARGE SCALE GENOMIC DNA]</scope>
    <source>
        <strain evidence="7">a-1</strain>
    </source>
</reference>
<dbReference type="RefSeq" id="WP_026825181.1">
    <property type="nucleotide sequence ID" value="NZ_CP118099.1"/>
</dbReference>
<name>A0ABY7X063_9BACL</name>
<accession>A0ABY7X063</accession>
<evidence type="ECO:0000256" key="4">
    <source>
        <dbReference type="ARBA" id="ARBA00051722"/>
    </source>
</evidence>
<protein>
    <recommendedName>
        <fullName evidence="5">Tyrosine-protein phosphatase</fullName>
        <ecNumber evidence="5">3.1.3.48</ecNumber>
    </recommendedName>
</protein>
<dbReference type="Proteomes" id="UP001213680">
    <property type="component" value="Chromosome"/>
</dbReference>
<evidence type="ECO:0000313" key="7">
    <source>
        <dbReference type="Proteomes" id="UP001213680"/>
    </source>
</evidence>
<dbReference type="PIRSF" id="PIRSF016557">
    <property type="entry name" value="Caps_synth_CpsB"/>
    <property type="match status" value="1"/>
</dbReference>
<evidence type="ECO:0000256" key="2">
    <source>
        <dbReference type="ARBA" id="ARBA00022801"/>
    </source>
</evidence>
<keyword evidence="2 5" id="KW-0378">Hydrolase</keyword>
<keyword evidence="7" id="KW-1185">Reference proteome</keyword>
<dbReference type="EMBL" id="CP118099">
    <property type="protein sequence ID" value="WDH75453.1"/>
    <property type="molecule type" value="Genomic_DNA"/>
</dbReference>
<dbReference type="Pfam" id="PF19567">
    <property type="entry name" value="CpsB_CapC"/>
    <property type="match status" value="1"/>
</dbReference>
<evidence type="ECO:0000256" key="5">
    <source>
        <dbReference type="PIRNR" id="PIRNR016557"/>
    </source>
</evidence>
<gene>
    <name evidence="6" type="ORF">PTI97_11555</name>
</gene>
<dbReference type="SUPFAM" id="SSF89550">
    <property type="entry name" value="PHP domain-like"/>
    <property type="match status" value="1"/>
</dbReference>
<dbReference type="Gene3D" id="3.20.20.140">
    <property type="entry name" value="Metal-dependent hydrolases"/>
    <property type="match status" value="1"/>
</dbReference>
<evidence type="ECO:0000313" key="6">
    <source>
        <dbReference type="EMBL" id="WDH75453.1"/>
    </source>
</evidence>
<comment type="catalytic activity">
    <reaction evidence="4 5">
        <text>O-phospho-L-tyrosyl-[protein] + H2O = L-tyrosyl-[protein] + phosphate</text>
        <dbReference type="Rhea" id="RHEA:10684"/>
        <dbReference type="Rhea" id="RHEA-COMP:10136"/>
        <dbReference type="Rhea" id="RHEA-COMP:20101"/>
        <dbReference type="ChEBI" id="CHEBI:15377"/>
        <dbReference type="ChEBI" id="CHEBI:43474"/>
        <dbReference type="ChEBI" id="CHEBI:46858"/>
        <dbReference type="ChEBI" id="CHEBI:61978"/>
        <dbReference type="EC" id="3.1.3.48"/>
    </reaction>
</comment>
<dbReference type="PANTHER" id="PTHR39181:SF1">
    <property type="entry name" value="TYROSINE-PROTEIN PHOSPHATASE YWQE"/>
    <property type="match status" value="1"/>
</dbReference>
<evidence type="ECO:0000256" key="3">
    <source>
        <dbReference type="ARBA" id="ARBA00022912"/>
    </source>
</evidence>
<sequence>MIDVHCHLLPEVDDGPRTIEASLQLARRAVEEGVTSIVVTPHAYHPYFETRHHNVALEVAQLQQRLDEEGISLTLYVGQEIRIFGELVEALESGEAHSLAGSRYVLVELPSQSIPAYTEALFFQLQTAGYIPVIAHPERNHELALHPEKLHHLVSSGALSQVTTSSLTGQFGRQVRELALTFISNGLSQIIASDAHNVEHRDFNWRAAKQEVVNELGEEMWEQHLHFTEQILANKQIAMNPPRLPEKNWRGRWKW</sequence>
<dbReference type="InterPro" id="IPR016195">
    <property type="entry name" value="Pol/histidinol_Pase-like"/>
</dbReference>
<comment type="similarity">
    <text evidence="1 5">Belongs to the metallo-dependent hydrolases superfamily. CpsB/CapC family.</text>
</comment>